<gene>
    <name evidence="2" type="ORF">H9729_03850</name>
</gene>
<accession>A0A9D1ZVZ6</accession>
<name>A0A9D1ZVZ6_9FIRM</name>
<sequence length="261" mass="29303">MTDTRVICFANNKGGSGKSTTCSNVGYFMASEGKKILLIDGDMQLNLSLAYFDEEKVLSIAAGEKNLYNAIKKQDDLTDYMLPTGYENLDIVPSSTLMSSIEFELFSKWQREYVLKKCLQKVKESGKYDFILIDSPPTLGGWVMNILAASDYLIVPVEASPWGLFGLSNLFEFLSEAKGVSPDLKIAGIAVTKVDGRKNYFKQTMETLKELPAHVFGTQIHLDSNIEWAQDNSKPVGKYKRSSRSSKEYYELTKEVMEVCR</sequence>
<evidence type="ECO:0000313" key="2">
    <source>
        <dbReference type="EMBL" id="HIY96799.1"/>
    </source>
</evidence>
<organism evidence="2 3">
    <name type="scientific">Candidatus Borkfalkia excrementigallinarum</name>
    <dbReference type="NCBI Taxonomy" id="2838506"/>
    <lineage>
        <taxon>Bacteria</taxon>
        <taxon>Bacillati</taxon>
        <taxon>Bacillota</taxon>
        <taxon>Clostridia</taxon>
        <taxon>Christensenellales</taxon>
        <taxon>Christensenellaceae</taxon>
        <taxon>Candidatus Borkfalkia</taxon>
    </lineage>
</organism>
<dbReference type="AlphaFoldDB" id="A0A9D1ZVZ6"/>
<evidence type="ECO:0000313" key="3">
    <source>
        <dbReference type="Proteomes" id="UP000886750"/>
    </source>
</evidence>
<dbReference type="EMBL" id="DXCQ01000028">
    <property type="protein sequence ID" value="HIY96799.1"/>
    <property type="molecule type" value="Genomic_DNA"/>
</dbReference>
<evidence type="ECO:0000259" key="1">
    <source>
        <dbReference type="Pfam" id="PF13614"/>
    </source>
</evidence>
<dbReference type="InterPro" id="IPR050678">
    <property type="entry name" value="DNA_Partitioning_ATPase"/>
</dbReference>
<dbReference type="Gene3D" id="3.40.50.300">
    <property type="entry name" value="P-loop containing nucleotide triphosphate hydrolases"/>
    <property type="match status" value="1"/>
</dbReference>
<dbReference type="PANTHER" id="PTHR13696:SF99">
    <property type="entry name" value="COBYRINIC ACID AC-DIAMIDE SYNTHASE"/>
    <property type="match status" value="1"/>
</dbReference>
<dbReference type="SUPFAM" id="SSF52540">
    <property type="entry name" value="P-loop containing nucleoside triphosphate hydrolases"/>
    <property type="match status" value="1"/>
</dbReference>
<reference evidence="2" key="1">
    <citation type="journal article" date="2021" name="PeerJ">
        <title>Extensive microbial diversity within the chicken gut microbiome revealed by metagenomics and culture.</title>
        <authorList>
            <person name="Gilroy R."/>
            <person name="Ravi A."/>
            <person name="Getino M."/>
            <person name="Pursley I."/>
            <person name="Horton D.L."/>
            <person name="Alikhan N.F."/>
            <person name="Baker D."/>
            <person name="Gharbi K."/>
            <person name="Hall N."/>
            <person name="Watson M."/>
            <person name="Adriaenssens E.M."/>
            <person name="Foster-Nyarko E."/>
            <person name="Jarju S."/>
            <person name="Secka A."/>
            <person name="Antonio M."/>
            <person name="Oren A."/>
            <person name="Chaudhuri R.R."/>
            <person name="La Ragione R."/>
            <person name="Hildebrand F."/>
            <person name="Pallen M.J."/>
        </authorList>
    </citation>
    <scope>NUCLEOTIDE SEQUENCE</scope>
    <source>
        <strain evidence="2">1345</strain>
    </source>
</reference>
<dbReference type="CDD" id="cd02042">
    <property type="entry name" value="ParAB_family"/>
    <property type="match status" value="1"/>
</dbReference>
<dbReference type="Pfam" id="PF13614">
    <property type="entry name" value="AAA_31"/>
    <property type="match status" value="1"/>
</dbReference>
<dbReference type="InterPro" id="IPR025669">
    <property type="entry name" value="AAA_dom"/>
</dbReference>
<reference evidence="2" key="2">
    <citation type="submission" date="2021-04" db="EMBL/GenBank/DDBJ databases">
        <authorList>
            <person name="Gilroy R."/>
        </authorList>
    </citation>
    <scope>NUCLEOTIDE SEQUENCE</scope>
    <source>
        <strain evidence="2">1345</strain>
    </source>
</reference>
<dbReference type="Proteomes" id="UP000886750">
    <property type="component" value="Unassembled WGS sequence"/>
</dbReference>
<feature type="domain" description="AAA" evidence="1">
    <location>
        <begin position="5"/>
        <end position="179"/>
    </location>
</feature>
<comment type="caution">
    <text evidence="2">The sequence shown here is derived from an EMBL/GenBank/DDBJ whole genome shotgun (WGS) entry which is preliminary data.</text>
</comment>
<protein>
    <submittedName>
        <fullName evidence="2">AAA family ATPase</fullName>
    </submittedName>
</protein>
<dbReference type="InterPro" id="IPR027417">
    <property type="entry name" value="P-loop_NTPase"/>
</dbReference>
<dbReference type="PANTHER" id="PTHR13696">
    <property type="entry name" value="P-LOOP CONTAINING NUCLEOSIDE TRIPHOSPHATE HYDROLASE"/>
    <property type="match status" value="1"/>
</dbReference>
<proteinExistence type="predicted"/>